<comment type="caution">
    <text evidence="2">The sequence shown here is derived from an EMBL/GenBank/DDBJ whole genome shotgun (WGS) entry which is preliminary data.</text>
</comment>
<dbReference type="AlphaFoldDB" id="A0A317YI02"/>
<protein>
    <submittedName>
        <fullName evidence="2">Uncharacterized protein</fullName>
    </submittedName>
</protein>
<feature type="compositionally biased region" description="Polar residues" evidence="1">
    <location>
        <begin position="35"/>
        <end position="51"/>
    </location>
</feature>
<proteinExistence type="predicted"/>
<evidence type="ECO:0000313" key="2">
    <source>
        <dbReference type="EMBL" id="PWZ58170.1"/>
    </source>
</evidence>
<evidence type="ECO:0000256" key="1">
    <source>
        <dbReference type="SAM" id="MobiDB-lite"/>
    </source>
</evidence>
<dbReference type="Proteomes" id="UP000251960">
    <property type="component" value="Chromosome 1"/>
</dbReference>
<dbReference type="EMBL" id="NCVQ01000001">
    <property type="protein sequence ID" value="PWZ58170.1"/>
    <property type="molecule type" value="Genomic_DNA"/>
</dbReference>
<gene>
    <name evidence="2" type="ORF">Zm00014a_010555</name>
</gene>
<feature type="region of interest" description="Disordered" evidence="1">
    <location>
        <begin position="23"/>
        <end position="58"/>
    </location>
</feature>
<sequence>MEPSKEVETSSVLRRSCVAVKPRVGASIHEHQRVPETTSRLPSTPESQQPPSADHVPT</sequence>
<organism evidence="2">
    <name type="scientific">Zea mays</name>
    <name type="common">Maize</name>
    <dbReference type="NCBI Taxonomy" id="4577"/>
    <lineage>
        <taxon>Eukaryota</taxon>
        <taxon>Viridiplantae</taxon>
        <taxon>Streptophyta</taxon>
        <taxon>Embryophyta</taxon>
        <taxon>Tracheophyta</taxon>
        <taxon>Spermatophyta</taxon>
        <taxon>Magnoliopsida</taxon>
        <taxon>Liliopsida</taxon>
        <taxon>Poales</taxon>
        <taxon>Poaceae</taxon>
        <taxon>PACMAD clade</taxon>
        <taxon>Panicoideae</taxon>
        <taxon>Andropogonodae</taxon>
        <taxon>Andropogoneae</taxon>
        <taxon>Tripsacinae</taxon>
        <taxon>Zea</taxon>
    </lineage>
</organism>
<accession>A0A317YI02</accession>
<name>A0A317YI02_MAIZE</name>
<reference evidence="2" key="1">
    <citation type="journal article" date="2018" name="Nat. Genet.">
        <title>Extensive intraspecific gene order and gene structural variations between Mo17 and other maize genomes.</title>
        <authorList>
            <person name="Sun S."/>
            <person name="Zhou Y."/>
            <person name="Chen J."/>
            <person name="Shi J."/>
            <person name="Zhao H."/>
            <person name="Zhao H."/>
            <person name="Song W."/>
            <person name="Zhang M."/>
            <person name="Cui Y."/>
            <person name="Dong X."/>
            <person name="Liu H."/>
            <person name="Ma X."/>
            <person name="Jiao Y."/>
            <person name="Wang B."/>
            <person name="Wei X."/>
            <person name="Stein J.C."/>
            <person name="Glaubitz J.C."/>
            <person name="Lu F."/>
            <person name="Yu G."/>
            <person name="Liang C."/>
            <person name="Fengler K."/>
            <person name="Li B."/>
            <person name="Rafalski A."/>
            <person name="Schnable P.S."/>
            <person name="Ware D.H."/>
            <person name="Buckler E.S."/>
            <person name="Lai J."/>
        </authorList>
    </citation>
    <scope>NUCLEOTIDE SEQUENCE [LARGE SCALE GENOMIC DNA]</scope>
    <source>
        <tissue evidence="2">Seedling</tissue>
    </source>
</reference>